<evidence type="ECO:0000313" key="4">
    <source>
        <dbReference type="Proteomes" id="UP000184452"/>
    </source>
</evidence>
<dbReference type="Proteomes" id="UP000184452">
    <property type="component" value="Unassembled WGS sequence"/>
</dbReference>
<proteinExistence type="predicted"/>
<dbReference type="STRING" id="758803.SAMN05421803_103123"/>
<dbReference type="InterPro" id="IPR036513">
    <property type="entry name" value="STAS_dom_sf"/>
</dbReference>
<dbReference type="Gene3D" id="3.30.750.24">
    <property type="entry name" value="STAS domain"/>
    <property type="match status" value="1"/>
</dbReference>
<sequence>MTDGPPDSGLSSPDALSAFLRRRSEQIAQRWADLPLFQAVFTVTRDEAVEASHAVVASLADVAAGGRLDDLEAAGFLPVRRQLIAMSGSRSRSGLSLAQVDREFGALRDAVLDMLPLDQAGQDERGGDDLRLPLATLFGTLRVVVVETMLQENQEVVLRQRQQLLEMTTPVIKLWDRLVAVPLIGMLDSARSQVVMENLLEAIVEHNATVAILDITGVPTVDSLVAQHLMKTVASARLMGAECVISGIRPAIAQTIVQLGLDLGHVTTRATLADALEWAMDQRGRRDRDPRPLG</sequence>
<protein>
    <submittedName>
        <fullName evidence="3">RsbT co-antagonist protein RsbR</fullName>
    </submittedName>
</protein>
<accession>A0A1M6FRG3</accession>
<evidence type="ECO:0000256" key="1">
    <source>
        <dbReference type="ARBA" id="ARBA00022553"/>
    </source>
</evidence>
<dbReference type="CDD" id="cd07041">
    <property type="entry name" value="STAS_RsbR_RsbS_like"/>
    <property type="match status" value="1"/>
</dbReference>
<organism evidence="3 4">
    <name type="scientific">Nocardiopsis flavescens</name>
    <dbReference type="NCBI Taxonomy" id="758803"/>
    <lineage>
        <taxon>Bacteria</taxon>
        <taxon>Bacillati</taxon>
        <taxon>Actinomycetota</taxon>
        <taxon>Actinomycetes</taxon>
        <taxon>Streptosporangiales</taxon>
        <taxon>Nocardiopsidaceae</taxon>
        <taxon>Nocardiopsis</taxon>
    </lineage>
</organism>
<feature type="domain" description="STAS" evidence="2">
    <location>
        <begin position="168"/>
        <end position="279"/>
    </location>
</feature>
<dbReference type="PANTHER" id="PTHR33745">
    <property type="entry name" value="RSBT ANTAGONIST PROTEIN RSBS-RELATED"/>
    <property type="match status" value="1"/>
</dbReference>
<gene>
    <name evidence="3" type="ORF">SAMN05421803_103123</name>
</gene>
<reference evidence="3 4" key="1">
    <citation type="submission" date="2016-11" db="EMBL/GenBank/DDBJ databases">
        <authorList>
            <person name="Jaros S."/>
            <person name="Januszkiewicz K."/>
            <person name="Wedrychowicz H."/>
        </authorList>
    </citation>
    <scope>NUCLEOTIDE SEQUENCE [LARGE SCALE GENOMIC DNA]</scope>
    <source>
        <strain evidence="3 4">CGMCC 4.5723</strain>
    </source>
</reference>
<dbReference type="PROSITE" id="PS50801">
    <property type="entry name" value="STAS"/>
    <property type="match status" value="1"/>
</dbReference>
<evidence type="ECO:0000259" key="2">
    <source>
        <dbReference type="PROSITE" id="PS50801"/>
    </source>
</evidence>
<evidence type="ECO:0000313" key="3">
    <source>
        <dbReference type="EMBL" id="SHJ00263.1"/>
    </source>
</evidence>
<dbReference type="PANTHER" id="PTHR33745:SF3">
    <property type="entry name" value="RSBT CO-ANTAGONIST PROTEIN RSBRC"/>
    <property type="match status" value="1"/>
</dbReference>
<dbReference type="SUPFAM" id="SSF52091">
    <property type="entry name" value="SpoIIaa-like"/>
    <property type="match status" value="1"/>
</dbReference>
<dbReference type="InterPro" id="IPR051932">
    <property type="entry name" value="Bact_StressResp_Reg"/>
</dbReference>
<name>A0A1M6FRG3_9ACTN</name>
<dbReference type="EMBL" id="FQZK01000003">
    <property type="protein sequence ID" value="SHJ00263.1"/>
    <property type="molecule type" value="Genomic_DNA"/>
</dbReference>
<dbReference type="RefSeq" id="WP_073376751.1">
    <property type="nucleotide sequence ID" value="NZ_FQZK01000003.1"/>
</dbReference>
<keyword evidence="1" id="KW-0597">Phosphoprotein</keyword>
<dbReference type="InterPro" id="IPR002645">
    <property type="entry name" value="STAS_dom"/>
</dbReference>
<keyword evidence="4" id="KW-1185">Reference proteome</keyword>
<dbReference type="OrthoDB" id="9800154at2"/>
<dbReference type="Pfam" id="PF01740">
    <property type="entry name" value="STAS"/>
    <property type="match status" value="1"/>
</dbReference>
<dbReference type="AlphaFoldDB" id="A0A1M6FRG3"/>